<protein>
    <recommendedName>
        <fullName evidence="11">Ribonuclease</fullName>
        <ecNumber evidence="11">3.1.26.4</ecNumber>
    </recommendedName>
</protein>
<dbReference type="InterPro" id="IPR012337">
    <property type="entry name" value="RNaseH-like_sf"/>
</dbReference>
<keyword evidence="5" id="KW-0963">Cytoplasm</keyword>
<reference evidence="13 14" key="1">
    <citation type="submission" date="2020-09" db="EMBL/GenBank/DDBJ databases">
        <title>Genomic characterization of a novel Parvarchaeota family in acid mine drainage sediments.</title>
        <authorList>
            <person name="Luo Z.-H."/>
        </authorList>
    </citation>
    <scope>NUCLEOTIDE SEQUENCE [LARGE SCALE GENOMIC DNA]</scope>
    <source>
        <strain evidence="13">TL1-5_bins.178</strain>
    </source>
</reference>
<dbReference type="InterPro" id="IPR023160">
    <property type="entry name" value="RNase_HII_hlx-loop-hlx_cap_dom"/>
</dbReference>
<evidence type="ECO:0000313" key="13">
    <source>
        <dbReference type="EMBL" id="MBE5728149.1"/>
    </source>
</evidence>
<dbReference type="GO" id="GO:0046872">
    <property type="term" value="F:metal ion binding"/>
    <property type="evidence" value="ECO:0007669"/>
    <property type="project" value="UniProtKB-KW"/>
</dbReference>
<keyword evidence="6 10" id="KW-0540">Nuclease</keyword>
<dbReference type="InterPro" id="IPR001352">
    <property type="entry name" value="RNase_HII/HIII"/>
</dbReference>
<dbReference type="EMBL" id="JADFAQ010000025">
    <property type="protein sequence ID" value="MBE5728149.1"/>
    <property type="molecule type" value="Genomic_DNA"/>
</dbReference>
<dbReference type="Pfam" id="PF01351">
    <property type="entry name" value="RNase_HII"/>
    <property type="match status" value="1"/>
</dbReference>
<dbReference type="InterPro" id="IPR024567">
    <property type="entry name" value="RNase_HII/HIII_dom"/>
</dbReference>
<gene>
    <name evidence="13" type="primary">rnhB</name>
    <name evidence="13" type="ORF">IHE50_01905</name>
</gene>
<evidence type="ECO:0000256" key="1">
    <source>
        <dbReference type="ARBA" id="ARBA00000077"/>
    </source>
</evidence>
<evidence type="ECO:0000256" key="6">
    <source>
        <dbReference type="ARBA" id="ARBA00022722"/>
    </source>
</evidence>
<dbReference type="SUPFAM" id="SSF53098">
    <property type="entry name" value="Ribonuclease H-like"/>
    <property type="match status" value="1"/>
</dbReference>
<keyword evidence="8 10" id="KW-0255">Endonuclease</keyword>
<comment type="similarity">
    <text evidence="11">Belongs to the RNase HII family.</text>
</comment>
<feature type="binding site" evidence="10">
    <location>
        <position position="11"/>
    </location>
    <ligand>
        <name>a divalent metal cation</name>
        <dbReference type="ChEBI" id="CHEBI:60240"/>
    </ligand>
</feature>
<dbReference type="GO" id="GO:0032299">
    <property type="term" value="C:ribonuclease H2 complex"/>
    <property type="evidence" value="ECO:0007669"/>
    <property type="project" value="TreeGrafter"/>
</dbReference>
<accession>A0A8T3UUW5</accession>
<name>A0A8T3UUW5_9ARCH</name>
<dbReference type="Proteomes" id="UP000763484">
    <property type="component" value="Unassembled WGS sequence"/>
</dbReference>
<evidence type="ECO:0000256" key="7">
    <source>
        <dbReference type="ARBA" id="ARBA00022723"/>
    </source>
</evidence>
<comment type="subcellular location">
    <subcellularLocation>
        <location evidence="4">Cytoplasm</location>
    </subcellularLocation>
</comment>
<keyword evidence="7 10" id="KW-0479">Metal-binding</keyword>
<sequence length="221" mass="25120">MENSITIGIDEAGRGPVIGPIVIAGVSLDEELKVKFKSAGVKDSKMLSIRKIYQLERIIKEFSLDFKVVVRTAKEIDDRFKSRKNLNYFELDEMAEIANSIKGDKVIVDSPSANTSKVKAYLEKKIKGKEITARNYADRDFVEVGAASILAKAQREREVEAIKKELSYDFGSGYSSDPRTIAFLKIINDNGRINEEPYSKYIRKTWLTFKNLTRKDLSDFF</sequence>
<feature type="domain" description="RNase H type-2" evidence="12">
    <location>
        <begin position="4"/>
        <end position="218"/>
    </location>
</feature>
<evidence type="ECO:0000256" key="11">
    <source>
        <dbReference type="RuleBase" id="RU003515"/>
    </source>
</evidence>
<evidence type="ECO:0000256" key="5">
    <source>
        <dbReference type="ARBA" id="ARBA00022490"/>
    </source>
</evidence>
<proteinExistence type="inferred from homology"/>
<comment type="cofactor">
    <cofactor evidence="2">
        <name>Mg(2+)</name>
        <dbReference type="ChEBI" id="CHEBI:18420"/>
    </cofactor>
</comment>
<dbReference type="GO" id="GO:0006298">
    <property type="term" value="P:mismatch repair"/>
    <property type="evidence" value="ECO:0007669"/>
    <property type="project" value="TreeGrafter"/>
</dbReference>
<evidence type="ECO:0000256" key="8">
    <source>
        <dbReference type="ARBA" id="ARBA00022759"/>
    </source>
</evidence>
<dbReference type="CDD" id="cd07180">
    <property type="entry name" value="RNase_HII_archaea_like"/>
    <property type="match status" value="1"/>
</dbReference>
<dbReference type="PANTHER" id="PTHR10954:SF23">
    <property type="entry name" value="RIBONUCLEASE"/>
    <property type="match status" value="1"/>
</dbReference>
<dbReference type="PANTHER" id="PTHR10954">
    <property type="entry name" value="RIBONUCLEASE H2 SUBUNIT A"/>
    <property type="match status" value="1"/>
</dbReference>
<dbReference type="PROSITE" id="PS51975">
    <property type="entry name" value="RNASE_H_2"/>
    <property type="match status" value="1"/>
</dbReference>
<evidence type="ECO:0000256" key="4">
    <source>
        <dbReference type="ARBA" id="ARBA00004496"/>
    </source>
</evidence>
<dbReference type="AlphaFoldDB" id="A0A8T3UUW5"/>
<evidence type="ECO:0000313" key="14">
    <source>
        <dbReference type="Proteomes" id="UP000763484"/>
    </source>
</evidence>
<dbReference type="Gene3D" id="1.10.10.460">
    <property type="entry name" value="Ribonuclease hii. Domain 2"/>
    <property type="match status" value="1"/>
</dbReference>
<evidence type="ECO:0000256" key="9">
    <source>
        <dbReference type="ARBA" id="ARBA00022801"/>
    </source>
</evidence>
<dbReference type="GO" id="GO:0043137">
    <property type="term" value="P:DNA replication, removal of RNA primer"/>
    <property type="evidence" value="ECO:0007669"/>
    <property type="project" value="TreeGrafter"/>
</dbReference>
<feature type="binding site" evidence="10">
    <location>
        <position position="10"/>
    </location>
    <ligand>
        <name>a divalent metal cation</name>
        <dbReference type="ChEBI" id="CHEBI:60240"/>
    </ligand>
</feature>
<comment type="caution">
    <text evidence="13">The sequence shown here is derived from an EMBL/GenBank/DDBJ whole genome shotgun (WGS) entry which is preliminary data.</text>
</comment>
<dbReference type="InterPro" id="IPR004649">
    <property type="entry name" value="RNase_H2_suA"/>
</dbReference>
<evidence type="ECO:0000256" key="2">
    <source>
        <dbReference type="ARBA" id="ARBA00001946"/>
    </source>
</evidence>
<feature type="binding site" evidence="10">
    <location>
        <position position="109"/>
    </location>
    <ligand>
        <name>a divalent metal cation</name>
        <dbReference type="ChEBI" id="CHEBI:60240"/>
    </ligand>
</feature>
<keyword evidence="9 10" id="KW-0378">Hydrolase</keyword>
<comment type="function">
    <text evidence="3 11">Endonuclease that specifically degrades the RNA of RNA-DNA hybrids.</text>
</comment>
<dbReference type="EC" id="3.1.26.4" evidence="11"/>
<comment type="catalytic activity">
    <reaction evidence="1 10 11">
        <text>Endonucleolytic cleavage to 5'-phosphomonoester.</text>
        <dbReference type="EC" id="3.1.26.4"/>
    </reaction>
</comment>
<dbReference type="InterPro" id="IPR036397">
    <property type="entry name" value="RNaseH_sf"/>
</dbReference>
<dbReference type="Gene3D" id="3.30.420.10">
    <property type="entry name" value="Ribonuclease H-like superfamily/Ribonuclease H"/>
    <property type="match status" value="1"/>
</dbReference>
<dbReference type="NCBIfam" id="TIGR00729">
    <property type="entry name" value="ribonuclease HII"/>
    <property type="match status" value="1"/>
</dbReference>
<dbReference type="GO" id="GO:0003723">
    <property type="term" value="F:RNA binding"/>
    <property type="evidence" value="ECO:0007669"/>
    <property type="project" value="UniProtKB-UniRule"/>
</dbReference>
<evidence type="ECO:0000259" key="12">
    <source>
        <dbReference type="PROSITE" id="PS51975"/>
    </source>
</evidence>
<dbReference type="GO" id="GO:0004523">
    <property type="term" value="F:RNA-DNA hybrid ribonuclease activity"/>
    <property type="evidence" value="ECO:0007669"/>
    <property type="project" value="UniProtKB-UniRule"/>
</dbReference>
<evidence type="ECO:0000256" key="10">
    <source>
        <dbReference type="PROSITE-ProRule" id="PRU01319"/>
    </source>
</evidence>
<comment type="cofactor">
    <cofactor evidence="10">
        <name>Mn(2+)</name>
        <dbReference type="ChEBI" id="CHEBI:29035"/>
    </cofactor>
    <cofactor evidence="10">
        <name>Mg(2+)</name>
        <dbReference type="ChEBI" id="CHEBI:18420"/>
    </cofactor>
    <text evidence="10">Manganese or magnesium. Binds 1 divalent metal ion per monomer in the absence of substrate. May bind a second metal ion after substrate binding.</text>
</comment>
<evidence type="ECO:0000256" key="3">
    <source>
        <dbReference type="ARBA" id="ARBA00004065"/>
    </source>
</evidence>
<dbReference type="GO" id="GO:0005737">
    <property type="term" value="C:cytoplasm"/>
    <property type="evidence" value="ECO:0007669"/>
    <property type="project" value="UniProtKB-SubCell"/>
</dbReference>
<organism evidence="13 14">
    <name type="scientific">Candidatus Acidifodinimicrobium mancum</name>
    <dbReference type="NCBI Taxonomy" id="2898728"/>
    <lineage>
        <taxon>Archaea</taxon>
        <taxon>Candidatus Parvarchaeota</taxon>
        <taxon>Candidatus Acidifodinimicrobiaceae</taxon>
        <taxon>Candidatus Acidifodinimicrobium</taxon>
    </lineage>
</organism>